<evidence type="ECO:0000313" key="1">
    <source>
        <dbReference type="EMBL" id="KAF6751318.1"/>
    </source>
</evidence>
<reference evidence="1 2" key="1">
    <citation type="submission" date="2020-07" db="EMBL/GenBank/DDBJ databases">
        <title>Comparative genomics of pyrophilous fungi reveals a link between fire events and developmental genes.</title>
        <authorList>
            <consortium name="DOE Joint Genome Institute"/>
            <person name="Steindorff A.S."/>
            <person name="Carver A."/>
            <person name="Calhoun S."/>
            <person name="Stillman K."/>
            <person name="Liu H."/>
            <person name="Lipzen A."/>
            <person name="Pangilinan J."/>
            <person name="Labutti K."/>
            <person name="Bruns T.D."/>
            <person name="Grigoriev I.V."/>
        </authorList>
    </citation>
    <scope>NUCLEOTIDE SEQUENCE [LARGE SCALE GENOMIC DNA]</scope>
    <source>
        <strain evidence="1 2">CBS 144469</strain>
    </source>
</reference>
<sequence length="296" mass="33270">MTTPSQFSNLPEDIGRIIFELSVADRAPLSWTCALVSKKVQAWVELILYKHIVISTAPRLARLRSTIQAHPMKQDDFFSVQVKSLLVPSSWEYPQDDIQYVVSACAGVDSLLFWTDSSDFANTLKNLPSPPSPRHLAAFGSGFCHDLSNPIYHKVTHLWLTLQAGRNHPNWDELAMLSELTHLLIIGDVYHDAWTAAEFLGNSVLAHSPPSLRVVVLVGDDSFIKEVEIIDSVDSRIVVLVQHEQGKERLNTDVVLFEDAVELQYVWGLPSFDGRDIWSRAEAMIKGRLARTVSQR</sequence>
<keyword evidence="2" id="KW-1185">Reference proteome</keyword>
<gene>
    <name evidence="1" type="ORF">DFP72DRAFT_496627</name>
</gene>
<dbReference type="EMBL" id="JACGCI010000051">
    <property type="protein sequence ID" value="KAF6751318.1"/>
    <property type="molecule type" value="Genomic_DNA"/>
</dbReference>
<comment type="caution">
    <text evidence="1">The sequence shown here is derived from an EMBL/GenBank/DDBJ whole genome shotgun (WGS) entry which is preliminary data.</text>
</comment>
<dbReference type="Proteomes" id="UP000521943">
    <property type="component" value="Unassembled WGS sequence"/>
</dbReference>
<name>A0A8H6HQH4_9AGAR</name>
<accession>A0A8H6HQH4</accession>
<protein>
    <submittedName>
        <fullName evidence="1">Uncharacterized protein</fullName>
    </submittedName>
</protein>
<organism evidence="1 2">
    <name type="scientific">Ephemerocybe angulata</name>
    <dbReference type="NCBI Taxonomy" id="980116"/>
    <lineage>
        <taxon>Eukaryota</taxon>
        <taxon>Fungi</taxon>
        <taxon>Dikarya</taxon>
        <taxon>Basidiomycota</taxon>
        <taxon>Agaricomycotina</taxon>
        <taxon>Agaricomycetes</taxon>
        <taxon>Agaricomycetidae</taxon>
        <taxon>Agaricales</taxon>
        <taxon>Agaricineae</taxon>
        <taxon>Psathyrellaceae</taxon>
        <taxon>Ephemerocybe</taxon>
    </lineage>
</organism>
<evidence type="ECO:0000313" key="2">
    <source>
        <dbReference type="Proteomes" id="UP000521943"/>
    </source>
</evidence>
<proteinExistence type="predicted"/>
<dbReference type="OrthoDB" id="3145912at2759"/>
<dbReference type="AlphaFoldDB" id="A0A8H6HQH4"/>